<protein>
    <recommendedName>
        <fullName evidence="2">Ferrous iron transporter FeoA-like domain-containing protein</fullName>
    </recommendedName>
</protein>
<dbReference type="EMBL" id="MT631262">
    <property type="protein sequence ID" value="QNO47425.1"/>
    <property type="molecule type" value="Genomic_DNA"/>
</dbReference>
<evidence type="ECO:0000313" key="3">
    <source>
        <dbReference type="EMBL" id="QNO47425.1"/>
    </source>
</evidence>
<name>A0A7G9YHE1_9EURY</name>
<gene>
    <name evidence="3" type="ORF">MPGFIOMI_00023</name>
</gene>
<dbReference type="AlphaFoldDB" id="A0A7G9YHE1"/>
<dbReference type="Pfam" id="PF04023">
    <property type="entry name" value="FeoA"/>
    <property type="match status" value="3"/>
</dbReference>
<dbReference type="PANTHER" id="PTHR43151:SF1">
    <property type="entry name" value="SSR2333 PROTEIN"/>
    <property type="match status" value="1"/>
</dbReference>
<dbReference type="SMART" id="SM00899">
    <property type="entry name" value="FeoA"/>
    <property type="match status" value="3"/>
</dbReference>
<keyword evidence="1" id="KW-0408">Iron</keyword>
<proteinExistence type="predicted"/>
<feature type="domain" description="Ferrous iron transporter FeoA-like" evidence="2">
    <location>
        <begin position="160"/>
        <end position="237"/>
    </location>
</feature>
<feature type="domain" description="Ferrous iron transporter FeoA-like" evidence="2">
    <location>
        <begin position="2"/>
        <end position="77"/>
    </location>
</feature>
<dbReference type="InterPro" id="IPR008988">
    <property type="entry name" value="Transcriptional_repressor_C"/>
</dbReference>
<dbReference type="SUPFAM" id="SSF50037">
    <property type="entry name" value="C-terminal domain of transcriptional repressors"/>
    <property type="match status" value="2"/>
</dbReference>
<dbReference type="Gene3D" id="2.30.30.90">
    <property type="match status" value="3"/>
</dbReference>
<feature type="domain" description="Ferrous iron transporter FeoA-like" evidence="2">
    <location>
        <begin position="82"/>
        <end position="155"/>
    </location>
</feature>
<evidence type="ECO:0000256" key="1">
    <source>
        <dbReference type="ARBA" id="ARBA00023004"/>
    </source>
</evidence>
<dbReference type="InterPro" id="IPR053184">
    <property type="entry name" value="FeoA-like"/>
</dbReference>
<evidence type="ECO:0000259" key="2">
    <source>
        <dbReference type="SMART" id="SM00899"/>
    </source>
</evidence>
<sequence length="237" mass="25166">MKSLNNVEPETTVIVKEITGGLDTKQHLDELGVQEGVELTVVATEPVHVHGGPISLSMRDQELIIARGWADKIYVEMGGDVLPLLRLEAGDKGTVRSIEGGKDFTDFLAGLGVTEGSELAFLCHVPDHTIVFVAGDGRTEIRMGEGQASKLIVLADGASVQANYIKDGEMATVERIIGGTHLVDKFDQIGLKPGAELTLLRRDAPAPSPVRGTYVLASVGGQLITIGHGLAEKLLVE</sequence>
<dbReference type="InterPro" id="IPR007167">
    <property type="entry name" value="Fe-transptr_FeoA-like"/>
</dbReference>
<reference evidence="3" key="1">
    <citation type="submission" date="2020-06" db="EMBL/GenBank/DDBJ databases">
        <title>Unique genomic features of the anaerobic methanotrophic archaea.</title>
        <authorList>
            <person name="Chadwick G.L."/>
            <person name="Skennerton C.T."/>
            <person name="Laso-Perez R."/>
            <person name="Leu A.O."/>
            <person name="Speth D.R."/>
            <person name="Yu H."/>
            <person name="Morgan-Lang C."/>
            <person name="Hatzenpichler R."/>
            <person name="Goudeau D."/>
            <person name="Malmstrom R."/>
            <person name="Brazelton W.J."/>
            <person name="Woyke T."/>
            <person name="Hallam S.J."/>
            <person name="Tyson G.W."/>
            <person name="Wegener G."/>
            <person name="Boetius A."/>
            <person name="Orphan V."/>
        </authorList>
    </citation>
    <scope>NUCLEOTIDE SEQUENCE</scope>
</reference>
<organism evidence="3">
    <name type="scientific">Candidatus Methanogaster sp. ANME-2c ERB4</name>
    <dbReference type="NCBI Taxonomy" id="2759911"/>
    <lineage>
        <taxon>Archaea</taxon>
        <taxon>Methanobacteriati</taxon>
        <taxon>Methanobacteriota</taxon>
        <taxon>Stenosarchaea group</taxon>
        <taxon>Methanomicrobia</taxon>
        <taxon>Methanosarcinales</taxon>
        <taxon>ANME-2 cluster</taxon>
        <taxon>Candidatus Methanogasteraceae</taxon>
        <taxon>Candidatus Methanogaster</taxon>
    </lineage>
</organism>
<dbReference type="PANTHER" id="PTHR43151">
    <property type="entry name" value="FEOA FAMILY PROTEIN"/>
    <property type="match status" value="1"/>
</dbReference>
<dbReference type="InterPro" id="IPR038157">
    <property type="entry name" value="FeoA_core_dom"/>
</dbReference>
<dbReference type="GO" id="GO:0046914">
    <property type="term" value="F:transition metal ion binding"/>
    <property type="evidence" value="ECO:0007669"/>
    <property type="project" value="InterPro"/>
</dbReference>
<accession>A0A7G9YHE1</accession>